<dbReference type="Pfam" id="PF02659">
    <property type="entry name" value="Mntp"/>
    <property type="match status" value="1"/>
</dbReference>
<keyword evidence="6 8" id="KW-0472">Membrane</keyword>
<keyword evidence="3 8" id="KW-0812">Transmembrane</keyword>
<keyword evidence="4 8" id="KW-1133">Transmembrane helix</keyword>
<feature type="transmembrane region" description="Helical" evidence="8">
    <location>
        <begin position="137"/>
        <end position="159"/>
    </location>
</feature>
<dbReference type="KEGG" id="cbac:JI75_02025"/>
<sequence>MGVVELLLIAVGLSMDAFAVALCKGLCMKRLDKGQAVVIAAFFGAFQALMPVAGWFLGAQFADAIAPVDHWIVFGLLLFIGGKMIVEAVRGGDGPIECPADPRLDVRELLALAVATSIDALAVGVGFAFLSVDIAPAAALIGCVTFGLSLVGVAVGHAFGSRWERPSMLAGGAVLVAIGTKTLIEHLGYY</sequence>
<evidence type="ECO:0000256" key="4">
    <source>
        <dbReference type="ARBA" id="ARBA00022989"/>
    </source>
</evidence>
<comment type="function">
    <text evidence="8">Probably functions as a manganese efflux pump.</text>
</comment>
<dbReference type="AlphaFoldDB" id="A0A0A8B966"/>
<feature type="transmembrane region" description="Helical" evidence="8">
    <location>
        <begin position="6"/>
        <end position="24"/>
    </location>
</feature>
<evidence type="ECO:0000256" key="8">
    <source>
        <dbReference type="HAMAP-Rule" id="MF_01521"/>
    </source>
</evidence>
<dbReference type="HOGENOM" id="CLU_096410_3_0_11"/>
<name>A0A0A8B966_9ACTN</name>
<dbReference type="Proteomes" id="UP000031121">
    <property type="component" value="Chromosome"/>
</dbReference>
<keyword evidence="7 8" id="KW-0464">Manganese</keyword>
<dbReference type="InterPro" id="IPR003810">
    <property type="entry name" value="Mntp/YtaF"/>
</dbReference>
<reference evidence="9 10" key="2">
    <citation type="journal article" date="2015" name="Genome Announc.">
        <title>Complete Genome Sequence of Coriobacteriaceae Strain 68-1-3, a Novel Mucus-Degrading Isolate from the Swine Intestinal Tract.</title>
        <authorList>
            <person name="Looft T."/>
            <person name="Bayles D.O."/>
            <person name="Alt D.P."/>
            <person name="Stanton T.B."/>
        </authorList>
    </citation>
    <scope>NUCLEOTIDE SEQUENCE [LARGE SCALE GENOMIC DNA]</scope>
    <source>
        <strain evidence="9 10">68-1-3</strain>
    </source>
</reference>
<comment type="similarity">
    <text evidence="8">Belongs to the MntP (TC 9.B.29) family.</text>
</comment>
<dbReference type="GO" id="GO:0005886">
    <property type="term" value="C:plasma membrane"/>
    <property type="evidence" value="ECO:0007669"/>
    <property type="project" value="UniProtKB-SubCell"/>
</dbReference>
<feature type="transmembrane region" description="Helical" evidence="8">
    <location>
        <begin position="70"/>
        <end position="89"/>
    </location>
</feature>
<dbReference type="PANTHER" id="PTHR35529">
    <property type="entry name" value="MANGANESE EFFLUX PUMP MNTP-RELATED"/>
    <property type="match status" value="1"/>
</dbReference>
<evidence type="ECO:0000256" key="3">
    <source>
        <dbReference type="ARBA" id="ARBA00022692"/>
    </source>
</evidence>
<protein>
    <recommendedName>
        <fullName evidence="8">Putative manganese efflux pump MntP</fullName>
    </recommendedName>
</protein>
<proteinExistence type="inferred from homology"/>
<comment type="subcellular location">
    <subcellularLocation>
        <location evidence="8">Cell membrane</location>
        <topology evidence="8">Multi-pass membrane protein</topology>
    </subcellularLocation>
</comment>
<feature type="transmembrane region" description="Helical" evidence="8">
    <location>
        <begin position="36"/>
        <end position="58"/>
    </location>
</feature>
<evidence type="ECO:0000256" key="1">
    <source>
        <dbReference type="ARBA" id="ARBA00022448"/>
    </source>
</evidence>
<evidence type="ECO:0000313" key="10">
    <source>
        <dbReference type="Proteomes" id="UP000031121"/>
    </source>
</evidence>
<keyword evidence="1 8" id="KW-0813">Transport</keyword>
<dbReference type="GO" id="GO:0005384">
    <property type="term" value="F:manganese ion transmembrane transporter activity"/>
    <property type="evidence" value="ECO:0007669"/>
    <property type="project" value="UniProtKB-UniRule"/>
</dbReference>
<feature type="transmembrane region" description="Helical" evidence="8">
    <location>
        <begin position="109"/>
        <end position="131"/>
    </location>
</feature>
<dbReference type="EMBL" id="CP009302">
    <property type="protein sequence ID" value="AJC11642.1"/>
    <property type="molecule type" value="Genomic_DNA"/>
</dbReference>
<evidence type="ECO:0000256" key="7">
    <source>
        <dbReference type="ARBA" id="ARBA00023211"/>
    </source>
</evidence>
<dbReference type="OrthoDB" id="9811590at2"/>
<dbReference type="RefSeq" id="WP_039688336.1">
    <property type="nucleotide sequence ID" value="NZ_CP009302.1"/>
</dbReference>
<keyword evidence="2 8" id="KW-1003">Cell membrane</keyword>
<organism evidence="9 10">
    <name type="scientific">Berryella intestinalis</name>
    <dbReference type="NCBI Taxonomy" id="1531429"/>
    <lineage>
        <taxon>Bacteria</taxon>
        <taxon>Bacillati</taxon>
        <taxon>Actinomycetota</taxon>
        <taxon>Coriobacteriia</taxon>
        <taxon>Eggerthellales</taxon>
        <taxon>Eggerthellaceae</taxon>
        <taxon>Berryella</taxon>
    </lineage>
</organism>
<gene>
    <name evidence="8" type="primary">mntP</name>
    <name evidence="9" type="ORF">JI75_02025</name>
</gene>
<dbReference type="InterPro" id="IPR022929">
    <property type="entry name" value="Put_MntP"/>
</dbReference>
<keyword evidence="5 8" id="KW-0406">Ion transport</keyword>
<reference evidence="10" key="1">
    <citation type="submission" date="2014-08" db="EMBL/GenBank/DDBJ databases">
        <title>Coriobacteriaceae sp. complete genome.</title>
        <authorList>
            <person name="Looft T."/>
            <person name="Bayles D.O."/>
            <person name="Stanton T.B."/>
        </authorList>
    </citation>
    <scope>NUCLEOTIDE SEQUENCE [LARGE SCALE GENOMIC DNA]</scope>
    <source>
        <strain evidence="10">68-1-3</strain>
    </source>
</reference>
<evidence type="ECO:0000256" key="6">
    <source>
        <dbReference type="ARBA" id="ARBA00023136"/>
    </source>
</evidence>
<keyword evidence="10" id="KW-1185">Reference proteome</keyword>
<accession>A0A0A8B966</accession>
<dbReference type="PANTHER" id="PTHR35529:SF1">
    <property type="entry name" value="MANGANESE EFFLUX PUMP MNTP-RELATED"/>
    <property type="match status" value="1"/>
</dbReference>
<evidence type="ECO:0000256" key="5">
    <source>
        <dbReference type="ARBA" id="ARBA00023065"/>
    </source>
</evidence>
<evidence type="ECO:0000313" key="9">
    <source>
        <dbReference type="EMBL" id="AJC11642.1"/>
    </source>
</evidence>
<dbReference type="HAMAP" id="MF_01521">
    <property type="entry name" value="MntP_pump"/>
    <property type="match status" value="1"/>
</dbReference>
<dbReference type="STRING" id="1531429.JI75_02025"/>
<evidence type="ECO:0000256" key="2">
    <source>
        <dbReference type="ARBA" id="ARBA00022475"/>
    </source>
</evidence>